<protein>
    <recommendedName>
        <fullName evidence="2">GTP cyclohydrolase 1 type 2 homolog</fullName>
    </recommendedName>
</protein>
<dbReference type="Gene3D" id="3.40.1390.30">
    <property type="entry name" value="NIF3 (NGG1p interacting factor 3)-like"/>
    <property type="match status" value="2"/>
</dbReference>
<dbReference type="SUPFAM" id="SSF102705">
    <property type="entry name" value="NIF3 (NGG1p interacting factor 3)-like"/>
    <property type="match status" value="1"/>
</dbReference>
<dbReference type="FunFam" id="3.40.1390.30:FF:000001">
    <property type="entry name" value="GTP cyclohydrolase 1 type 2"/>
    <property type="match status" value="1"/>
</dbReference>
<evidence type="ECO:0000256" key="2">
    <source>
        <dbReference type="ARBA" id="ARBA00022112"/>
    </source>
</evidence>
<keyword evidence="3 4" id="KW-0479">Metal-binding</keyword>
<name>A0A2T0BAQ9_9CLOT</name>
<evidence type="ECO:0000313" key="6">
    <source>
        <dbReference type="Proteomes" id="UP000237798"/>
    </source>
</evidence>
<evidence type="ECO:0000256" key="4">
    <source>
        <dbReference type="PIRSR" id="PIRSR602678-1"/>
    </source>
</evidence>
<dbReference type="PANTHER" id="PTHR13799">
    <property type="entry name" value="NGG1 INTERACTING FACTOR 3"/>
    <property type="match status" value="1"/>
</dbReference>
<dbReference type="Pfam" id="PF01784">
    <property type="entry name" value="DUF34_NIF3"/>
    <property type="match status" value="1"/>
</dbReference>
<feature type="binding site" evidence="4">
    <location>
        <position position="67"/>
    </location>
    <ligand>
        <name>a divalent metal cation</name>
        <dbReference type="ChEBI" id="CHEBI:60240"/>
        <label>1</label>
    </ligand>
</feature>
<accession>A0A2T0BAQ9</accession>
<keyword evidence="5" id="KW-0378">Hydrolase</keyword>
<dbReference type="GO" id="GO:0005737">
    <property type="term" value="C:cytoplasm"/>
    <property type="evidence" value="ECO:0007669"/>
    <property type="project" value="TreeGrafter"/>
</dbReference>
<dbReference type="GO" id="GO:0046872">
    <property type="term" value="F:metal ion binding"/>
    <property type="evidence" value="ECO:0007669"/>
    <property type="project" value="UniProtKB-KW"/>
</dbReference>
<dbReference type="EMBL" id="PVXP01000079">
    <property type="protein sequence ID" value="PRR80981.1"/>
    <property type="molecule type" value="Genomic_DNA"/>
</dbReference>
<keyword evidence="6" id="KW-1185">Reference proteome</keyword>
<dbReference type="AlphaFoldDB" id="A0A2T0BAQ9"/>
<evidence type="ECO:0000313" key="5">
    <source>
        <dbReference type="EMBL" id="PRR80981.1"/>
    </source>
</evidence>
<feature type="binding site" evidence="4">
    <location>
        <position position="68"/>
    </location>
    <ligand>
        <name>a divalent metal cation</name>
        <dbReference type="ChEBI" id="CHEBI:60240"/>
        <label>1</label>
    </ligand>
</feature>
<dbReference type="InterPro" id="IPR002678">
    <property type="entry name" value="DUF34/NIF3"/>
</dbReference>
<evidence type="ECO:0000256" key="3">
    <source>
        <dbReference type="ARBA" id="ARBA00022723"/>
    </source>
</evidence>
<evidence type="ECO:0000256" key="1">
    <source>
        <dbReference type="ARBA" id="ARBA00006964"/>
    </source>
</evidence>
<feature type="binding site" evidence="4">
    <location>
        <position position="235"/>
    </location>
    <ligand>
        <name>a divalent metal cation</name>
        <dbReference type="ChEBI" id="CHEBI:60240"/>
        <label>1</label>
    </ligand>
</feature>
<dbReference type="NCBIfam" id="TIGR00486">
    <property type="entry name" value="YbgI_SA1388"/>
    <property type="match status" value="1"/>
</dbReference>
<gene>
    <name evidence="5" type="ORF">CLLU_32530</name>
</gene>
<dbReference type="PANTHER" id="PTHR13799:SF14">
    <property type="entry name" value="GTP CYCLOHYDROLASE 1 TYPE 2 HOMOLOG"/>
    <property type="match status" value="1"/>
</dbReference>
<proteinExistence type="inferred from homology"/>
<reference evidence="5 6" key="1">
    <citation type="submission" date="2018-03" db="EMBL/GenBank/DDBJ databases">
        <title>Genome sequence of Clostridium luticellarii DSM 29923.</title>
        <authorList>
            <person name="Poehlein A."/>
            <person name="Daniel R."/>
        </authorList>
    </citation>
    <scope>NUCLEOTIDE SEQUENCE [LARGE SCALE GENOMIC DNA]</scope>
    <source>
        <strain evidence="5 6">DSM 29923</strain>
    </source>
</reference>
<dbReference type="Proteomes" id="UP000237798">
    <property type="component" value="Unassembled WGS sequence"/>
</dbReference>
<organism evidence="5 6">
    <name type="scientific">Clostridium luticellarii</name>
    <dbReference type="NCBI Taxonomy" id="1691940"/>
    <lineage>
        <taxon>Bacteria</taxon>
        <taxon>Bacillati</taxon>
        <taxon>Bacillota</taxon>
        <taxon>Clostridia</taxon>
        <taxon>Eubacteriales</taxon>
        <taxon>Clostridiaceae</taxon>
        <taxon>Clostridium</taxon>
    </lineage>
</organism>
<sequence length="272" mass="30599">MMYLKIMDIHNIVEKYAPSILKESYDNVGLMVGDMECRVTSILVALDCTLKVIEEAKQNNCNLIFTHHPLLFKRPDSITSDNLLGEKIIKLIESHINVYSCHTNLDSAEGGINDIIVELLGLNSDDIVDPIKTESRPGCKDGIGRISQLEEPIILSELCNRVKKYLEMSSLRYVGNEFKLIKKVAVINGSGQSYFNKARLQGVDCIITGDTTYHYVSDFEEQGMAVIDAGHFGTEWPAMEKVAVFLQKQIKSLGFENSVVLSKINRDPYKYK</sequence>
<comment type="similarity">
    <text evidence="1">Belongs to the GTP cyclohydrolase I type 2/NIF3 family.</text>
</comment>
<comment type="caution">
    <text evidence="5">The sequence shown here is derived from an EMBL/GenBank/DDBJ whole genome shotgun (WGS) entry which is preliminary data.</text>
</comment>
<feature type="binding site" evidence="4">
    <location>
        <position position="231"/>
    </location>
    <ligand>
        <name>a divalent metal cation</name>
        <dbReference type="ChEBI" id="CHEBI:60240"/>
        <label>1</label>
    </ligand>
</feature>
<dbReference type="InterPro" id="IPR036069">
    <property type="entry name" value="DUF34/NIF3_sf"/>
</dbReference>
<dbReference type="GO" id="GO:0016787">
    <property type="term" value="F:hydrolase activity"/>
    <property type="evidence" value="ECO:0007669"/>
    <property type="project" value="UniProtKB-KW"/>
</dbReference>
<feature type="binding site" evidence="4">
    <location>
        <position position="106"/>
    </location>
    <ligand>
        <name>a divalent metal cation</name>
        <dbReference type="ChEBI" id="CHEBI:60240"/>
        <label>1</label>
    </ligand>
</feature>